<keyword evidence="2" id="KW-1133">Transmembrane helix</keyword>
<proteinExistence type="predicted"/>
<gene>
    <name evidence="4" type="ORF">KDB89_04625</name>
</gene>
<protein>
    <submittedName>
        <fullName evidence="4">50S ribosome-binding GTPase</fullName>
    </submittedName>
</protein>
<dbReference type="InterPro" id="IPR006073">
    <property type="entry name" value="GTP-bd"/>
</dbReference>
<dbReference type="RefSeq" id="WP_219083688.1">
    <property type="nucleotide sequence ID" value="NZ_CP079216.1"/>
</dbReference>
<accession>A0ABX8SK90</accession>
<feature type="compositionally biased region" description="Polar residues" evidence="1">
    <location>
        <begin position="343"/>
        <end position="353"/>
    </location>
</feature>
<evidence type="ECO:0000256" key="1">
    <source>
        <dbReference type="SAM" id="MobiDB-lite"/>
    </source>
</evidence>
<evidence type="ECO:0000259" key="3">
    <source>
        <dbReference type="Pfam" id="PF01926"/>
    </source>
</evidence>
<name>A0ABX8SK90_9ACTN</name>
<evidence type="ECO:0000313" key="4">
    <source>
        <dbReference type="EMBL" id="QXT63761.1"/>
    </source>
</evidence>
<keyword evidence="5" id="KW-1185">Reference proteome</keyword>
<dbReference type="PANTHER" id="PTHR42698:SF1">
    <property type="entry name" value="GTPASE ERA, MITOCHONDRIAL"/>
    <property type="match status" value="1"/>
</dbReference>
<keyword evidence="2" id="KW-0812">Transmembrane</keyword>
<dbReference type="Pfam" id="PF01926">
    <property type="entry name" value="MMR_HSR1"/>
    <property type="match status" value="1"/>
</dbReference>
<dbReference type="PANTHER" id="PTHR42698">
    <property type="entry name" value="GTPASE ERA"/>
    <property type="match status" value="1"/>
</dbReference>
<dbReference type="Proteomes" id="UP000824504">
    <property type="component" value="Chromosome"/>
</dbReference>
<feature type="region of interest" description="Disordered" evidence="1">
    <location>
        <begin position="332"/>
        <end position="353"/>
    </location>
</feature>
<keyword evidence="2" id="KW-0472">Membrane</keyword>
<evidence type="ECO:0000256" key="2">
    <source>
        <dbReference type="SAM" id="Phobius"/>
    </source>
</evidence>
<evidence type="ECO:0000313" key="5">
    <source>
        <dbReference type="Proteomes" id="UP000824504"/>
    </source>
</evidence>
<reference evidence="4 5" key="1">
    <citation type="submission" date="2021-07" db="EMBL/GenBank/DDBJ databases">
        <title>complete genome sequencing of Tessaracoccus sp.J1M15.</title>
        <authorList>
            <person name="Bae J.-W."/>
            <person name="Kim D.-y."/>
        </authorList>
    </citation>
    <scope>NUCLEOTIDE SEQUENCE [LARGE SCALE GENOMIC DNA]</scope>
    <source>
        <strain evidence="4 5">J1M15</strain>
    </source>
</reference>
<feature type="transmembrane region" description="Helical" evidence="2">
    <location>
        <begin position="463"/>
        <end position="484"/>
    </location>
</feature>
<sequence length="533" mass="56594">MTLTDQLAYLNQAVEHVSGRVPAETEAHARHVLAHAGRRLAAGPQTVVALGGATGSGKSSLFNAISGTRLAEQGARRPTTSKTLAVSFSATNPPLLDLLGVERRHEAEPPTPAFADVVLLDLPDHDSTSRVHRDEVDRMVGLVDQFVWVLDPQKYADAAIHKRYLQPLAGHREVITVVLNHADLLNPEARAQCLADVRRLLDSDGLTGVPLIATSALTGMGLEELRARLGLLAQSKKAAAQRLAADVDEVARELDHALGRIDVPAPGREVLDRVTVELSAAAGVPVVVDAVRDSVRHRGRLATGWPLVKWIGRLKPDPLRRLRLGEAQPRPELESAPVVERSSLPTRSPASTAHQSAALRTIVGAVGDPLPGPWRQGVVDALRAAEPRLPDELDRAVVTTDLRVARNPAWWQVIRALQWVLIAVVVVGLGWLTLNAALGYLGLPPFASYPLGPAGGLQVPVPTVLLLGGVVGGILTSGLSQLAINAAAGSSARRAQKALRSSVEAVAERSLVGPAMAQVQDYAAARAAIDRLL</sequence>
<feature type="domain" description="G" evidence="3">
    <location>
        <begin position="48"/>
        <end position="155"/>
    </location>
</feature>
<feature type="transmembrane region" description="Helical" evidence="2">
    <location>
        <begin position="416"/>
        <end position="443"/>
    </location>
</feature>
<dbReference type="InterPro" id="IPR005662">
    <property type="entry name" value="GTPase_Era-like"/>
</dbReference>
<dbReference type="EMBL" id="CP079216">
    <property type="protein sequence ID" value="QXT63761.1"/>
    <property type="molecule type" value="Genomic_DNA"/>
</dbReference>
<organism evidence="4 5">
    <name type="scientific">Tessaracoccus palaemonis</name>
    <dbReference type="NCBI Taxonomy" id="2829499"/>
    <lineage>
        <taxon>Bacteria</taxon>
        <taxon>Bacillati</taxon>
        <taxon>Actinomycetota</taxon>
        <taxon>Actinomycetes</taxon>
        <taxon>Propionibacteriales</taxon>
        <taxon>Propionibacteriaceae</taxon>
        <taxon>Tessaracoccus</taxon>
    </lineage>
</organism>